<sequence length="185" mass="19717">MTLTASNAGHGESSTLAVLIRNFQVLLSVKISWGLSESGSITCGGSTNNAITGQKPKGNYCSINFRRGLDCSIAAGFRHACAINFRRGLDCWGIMAGEKPKDSRVPPPTPFEMEAVICTGYLAADCVTHQGRDRPSMADAVSRLDGALAACMVQPASLSRSATRSSIREIKIESIQCLYNRCPAS</sequence>
<name>A0AAD6L401_9ROSI</name>
<accession>A0AAD6L401</accession>
<comment type="caution">
    <text evidence="1">The sequence shown here is derived from an EMBL/GenBank/DDBJ whole genome shotgun (WGS) entry which is preliminary data.</text>
</comment>
<proteinExistence type="predicted"/>
<evidence type="ECO:0000313" key="1">
    <source>
        <dbReference type="EMBL" id="KAJ6433687.1"/>
    </source>
</evidence>
<dbReference type="PANTHER" id="PTHR46146:SF4">
    <property type="entry name" value="SERINE_THREONINE-PROTEIN KINASE-LIKE PROTEIN CCR4"/>
    <property type="match status" value="1"/>
</dbReference>
<evidence type="ECO:0000313" key="2">
    <source>
        <dbReference type="Proteomes" id="UP001162972"/>
    </source>
</evidence>
<gene>
    <name evidence="1" type="ORF">OIU84_017393</name>
</gene>
<keyword evidence="2" id="KW-1185">Reference proteome</keyword>
<dbReference type="PANTHER" id="PTHR46146">
    <property type="entry name" value="SERINE/THREONINE-PROTEIN KINASE-LIKE PROTEIN CCR4"/>
    <property type="match status" value="1"/>
</dbReference>
<organism evidence="1 2">
    <name type="scientific">Salix udensis</name>
    <dbReference type="NCBI Taxonomy" id="889485"/>
    <lineage>
        <taxon>Eukaryota</taxon>
        <taxon>Viridiplantae</taxon>
        <taxon>Streptophyta</taxon>
        <taxon>Embryophyta</taxon>
        <taxon>Tracheophyta</taxon>
        <taxon>Spermatophyta</taxon>
        <taxon>Magnoliopsida</taxon>
        <taxon>eudicotyledons</taxon>
        <taxon>Gunneridae</taxon>
        <taxon>Pentapetalae</taxon>
        <taxon>rosids</taxon>
        <taxon>fabids</taxon>
        <taxon>Malpighiales</taxon>
        <taxon>Salicaceae</taxon>
        <taxon>Saliceae</taxon>
        <taxon>Salix</taxon>
    </lineage>
</organism>
<protein>
    <submittedName>
        <fullName evidence="1">Uncharacterized protein</fullName>
    </submittedName>
</protein>
<reference evidence="1 2" key="1">
    <citation type="journal article" date="2023" name="Int. J. Mol. Sci.">
        <title>De Novo Assembly and Annotation of 11 Diverse Shrub Willow (Salix) Genomes Reveals Novel Gene Organization in Sex-Linked Regions.</title>
        <authorList>
            <person name="Hyden B."/>
            <person name="Feng K."/>
            <person name="Yates T.B."/>
            <person name="Jawdy S."/>
            <person name="Cereghino C."/>
            <person name="Smart L.B."/>
            <person name="Muchero W."/>
        </authorList>
    </citation>
    <scope>NUCLEOTIDE SEQUENCE [LARGE SCALE GENOMIC DNA]</scope>
    <source>
        <tissue evidence="1">Shoot tip</tissue>
    </source>
</reference>
<dbReference type="AlphaFoldDB" id="A0AAD6L401"/>
<dbReference type="EMBL" id="JAPFFJ010000002">
    <property type="protein sequence ID" value="KAJ6433687.1"/>
    <property type="molecule type" value="Genomic_DNA"/>
</dbReference>
<dbReference type="Proteomes" id="UP001162972">
    <property type="component" value="Chromosome 13"/>
</dbReference>